<organism evidence="5 6">
    <name type="scientific">Didymosphaeria variabile</name>
    <dbReference type="NCBI Taxonomy" id="1932322"/>
    <lineage>
        <taxon>Eukaryota</taxon>
        <taxon>Fungi</taxon>
        <taxon>Dikarya</taxon>
        <taxon>Ascomycota</taxon>
        <taxon>Pezizomycotina</taxon>
        <taxon>Dothideomycetes</taxon>
        <taxon>Pleosporomycetidae</taxon>
        <taxon>Pleosporales</taxon>
        <taxon>Massarineae</taxon>
        <taxon>Didymosphaeriaceae</taxon>
        <taxon>Didymosphaeria</taxon>
    </lineage>
</organism>
<keyword evidence="1" id="KW-0677">Repeat</keyword>
<dbReference type="InterPro" id="IPR031359">
    <property type="entry name" value="NACHT_N"/>
</dbReference>
<dbReference type="AlphaFoldDB" id="A0A9W9C6H6"/>
<feature type="repeat" description="ANK" evidence="3">
    <location>
        <begin position="352"/>
        <end position="372"/>
    </location>
</feature>
<sequence>MSTVVSGTTKAGGKRHRDHDLWRSAYKKLKHEPDGKKILEKCHKTMQKESAKKGISIGHLGSSDGRQKLLKLINAHADSMKSHSGTYDKVLSTILKTKDVVSTGAAASPPAAIAVAGIFMVFSIHQDYLREEQAMLDCVTLIARIICRRAVEHKECESRPLESKELKELRQQLKWSYLEMYFKLLLTTAKLVYKLSIPRMQRWADTLVGWTDWTAEIASLEKAEREIVDDLDVIHHYKTNPAAQASPYWRKGRNTLHQNAAIGIESRVAELIETNSFDPNAKTTEEWTALSLAAEGGHLKCCQILLEVRGIDIESQNKDGRTALHIAAMKDRNEVVRALVRKGANLNVKDKDRKTPLHLAAEAGRLRAVEVLCNASGISLDLSDSNGRTALHLASLKKKAPVVKLLSDKGAKIDRKDSKKRTAFLDAADVGSTELLKTLQECGANINQQTLTHKWSALHMCASYGHSKALQALLSFPDINVDIQNTDERTPLHEAVLKNRTKIAQTLCNKGAAVDTRDKKKRTPFLDAAHAGNLDIIKKLKAKGADINQVSGRNKWSALHEAALKGKIELVRWLVNEGIKTDLRVRSGTKKGMTAREMAEQGGKEEVGEFLRMCEERG</sequence>
<dbReference type="PROSITE" id="PS50088">
    <property type="entry name" value="ANK_REPEAT"/>
    <property type="match status" value="6"/>
</dbReference>
<evidence type="ECO:0000313" key="6">
    <source>
        <dbReference type="Proteomes" id="UP001140513"/>
    </source>
</evidence>
<dbReference type="InterPro" id="IPR036770">
    <property type="entry name" value="Ankyrin_rpt-contain_sf"/>
</dbReference>
<keyword evidence="6" id="KW-1185">Reference proteome</keyword>
<keyword evidence="2 3" id="KW-0040">ANK repeat</keyword>
<evidence type="ECO:0000256" key="2">
    <source>
        <dbReference type="ARBA" id="ARBA00023043"/>
    </source>
</evidence>
<dbReference type="RefSeq" id="XP_056067385.1">
    <property type="nucleotide sequence ID" value="XM_056218120.1"/>
</dbReference>
<dbReference type="GeneID" id="80912899"/>
<evidence type="ECO:0000256" key="1">
    <source>
        <dbReference type="ARBA" id="ARBA00022737"/>
    </source>
</evidence>
<feature type="repeat" description="ANK" evidence="3">
    <location>
        <begin position="487"/>
        <end position="519"/>
    </location>
</feature>
<evidence type="ECO:0000256" key="3">
    <source>
        <dbReference type="PROSITE-ProRule" id="PRU00023"/>
    </source>
</evidence>
<dbReference type="InterPro" id="IPR002110">
    <property type="entry name" value="Ankyrin_rpt"/>
</dbReference>
<gene>
    <name evidence="5" type="ORF">N0V89_009369</name>
</gene>
<dbReference type="PRINTS" id="PR01415">
    <property type="entry name" value="ANKYRIN"/>
</dbReference>
<dbReference type="GO" id="GO:0010564">
    <property type="term" value="P:regulation of cell cycle process"/>
    <property type="evidence" value="ECO:0007669"/>
    <property type="project" value="TreeGrafter"/>
</dbReference>
<accession>A0A9W9C6H6</accession>
<feature type="repeat" description="ANK" evidence="3">
    <location>
        <begin position="319"/>
        <end position="351"/>
    </location>
</feature>
<feature type="repeat" description="ANK" evidence="3">
    <location>
        <begin position="554"/>
        <end position="586"/>
    </location>
</feature>
<feature type="domain" description="NWD NACHT-NTPase N-terminal" evidence="4">
    <location>
        <begin position="20"/>
        <end position="230"/>
    </location>
</feature>
<dbReference type="PANTHER" id="PTHR24198:SF175">
    <property type="entry name" value="ANKYRIN REPEAT AND PROTEIN KINASE DOMAIN-CONTAINING PROTEIN 1"/>
    <property type="match status" value="1"/>
</dbReference>
<name>A0A9W9C6H6_9PLEO</name>
<dbReference type="EMBL" id="JAPEUX010000007">
    <property type="protein sequence ID" value="KAJ4347997.1"/>
    <property type="molecule type" value="Genomic_DNA"/>
</dbReference>
<comment type="caution">
    <text evidence="5">The sequence shown here is derived from an EMBL/GenBank/DDBJ whole genome shotgun (WGS) entry which is preliminary data.</text>
</comment>
<dbReference type="OrthoDB" id="21416at2759"/>
<dbReference type="GO" id="GO:0005737">
    <property type="term" value="C:cytoplasm"/>
    <property type="evidence" value="ECO:0007669"/>
    <property type="project" value="TreeGrafter"/>
</dbReference>
<dbReference type="Pfam" id="PF00023">
    <property type="entry name" value="Ank"/>
    <property type="match status" value="2"/>
</dbReference>
<dbReference type="PANTHER" id="PTHR24198">
    <property type="entry name" value="ANKYRIN REPEAT AND PROTEIN KINASE DOMAIN-CONTAINING PROTEIN"/>
    <property type="match status" value="1"/>
</dbReference>
<dbReference type="SUPFAM" id="SSF48403">
    <property type="entry name" value="Ankyrin repeat"/>
    <property type="match status" value="1"/>
</dbReference>
<proteinExistence type="predicted"/>
<dbReference type="Pfam" id="PF17100">
    <property type="entry name" value="NACHT_N"/>
    <property type="match status" value="1"/>
</dbReference>
<feature type="repeat" description="ANK" evidence="3">
    <location>
        <begin position="520"/>
        <end position="552"/>
    </location>
</feature>
<evidence type="ECO:0000313" key="5">
    <source>
        <dbReference type="EMBL" id="KAJ4347997.1"/>
    </source>
</evidence>
<dbReference type="PROSITE" id="PS50297">
    <property type="entry name" value="ANK_REP_REGION"/>
    <property type="match status" value="6"/>
</dbReference>
<reference evidence="5" key="1">
    <citation type="submission" date="2022-10" db="EMBL/GenBank/DDBJ databases">
        <title>Tapping the CABI collections for fungal endophytes: first genome assemblies for Collariella, Neodidymelliopsis, Ascochyta clinopodiicola, Didymella pomorum, Didymosphaeria variabile, Neocosmospora piperis and Neocucurbitaria cava.</title>
        <authorList>
            <person name="Hill R."/>
        </authorList>
    </citation>
    <scope>NUCLEOTIDE SEQUENCE</scope>
    <source>
        <strain evidence="5">IMI 356815</strain>
    </source>
</reference>
<dbReference type="Gene3D" id="1.25.40.20">
    <property type="entry name" value="Ankyrin repeat-containing domain"/>
    <property type="match status" value="1"/>
</dbReference>
<dbReference type="Pfam" id="PF12796">
    <property type="entry name" value="Ank_2"/>
    <property type="match status" value="3"/>
</dbReference>
<feature type="repeat" description="ANK" evidence="3">
    <location>
        <begin position="386"/>
        <end position="418"/>
    </location>
</feature>
<evidence type="ECO:0000259" key="4">
    <source>
        <dbReference type="Pfam" id="PF17100"/>
    </source>
</evidence>
<dbReference type="SMART" id="SM00248">
    <property type="entry name" value="ANK"/>
    <property type="match status" value="9"/>
</dbReference>
<dbReference type="Proteomes" id="UP001140513">
    <property type="component" value="Unassembled WGS sequence"/>
</dbReference>
<protein>
    <recommendedName>
        <fullName evidence="4">NWD NACHT-NTPase N-terminal domain-containing protein</fullName>
    </recommendedName>
</protein>